<organism evidence="2 3">
    <name type="scientific">Actinoplanes missouriensis (strain ATCC 14538 / DSM 43046 / CBS 188.64 / JCM 3121 / NBRC 102363 / NCIMB 12654 / NRRL B-3342 / UNCC 431)</name>
    <dbReference type="NCBI Taxonomy" id="512565"/>
    <lineage>
        <taxon>Bacteria</taxon>
        <taxon>Bacillati</taxon>
        <taxon>Actinomycetota</taxon>
        <taxon>Actinomycetes</taxon>
        <taxon>Micromonosporales</taxon>
        <taxon>Micromonosporaceae</taxon>
        <taxon>Actinoplanes</taxon>
    </lineage>
</organism>
<name>I0H9P6_ACTM4</name>
<dbReference type="HOGENOM" id="CLU_174618_0_0_11"/>
<dbReference type="EMBL" id="AP012319">
    <property type="protein sequence ID" value="BAL89733.1"/>
    <property type="molecule type" value="Genomic_DNA"/>
</dbReference>
<dbReference type="OrthoDB" id="670500at2"/>
<dbReference type="STRING" id="512565.AMIS_45130"/>
<dbReference type="eggNOG" id="ENOG5032R9R">
    <property type="taxonomic scope" value="Bacteria"/>
</dbReference>
<dbReference type="RefSeq" id="WP_014444627.1">
    <property type="nucleotide sequence ID" value="NC_017093.1"/>
</dbReference>
<evidence type="ECO:0000259" key="1">
    <source>
        <dbReference type="Pfam" id="PF24725"/>
    </source>
</evidence>
<dbReference type="Proteomes" id="UP000007882">
    <property type="component" value="Chromosome"/>
</dbReference>
<proteinExistence type="predicted"/>
<dbReference type="Pfam" id="PF24725">
    <property type="entry name" value="DUF7677"/>
    <property type="match status" value="1"/>
</dbReference>
<accession>I0H9P6</accession>
<dbReference type="AlphaFoldDB" id="I0H9P6"/>
<dbReference type="PATRIC" id="fig|512565.3.peg.4496"/>
<keyword evidence="3" id="KW-1185">Reference proteome</keyword>
<dbReference type="InterPro" id="IPR056094">
    <property type="entry name" value="DUF7677"/>
</dbReference>
<gene>
    <name evidence="2" type="ordered locus">AMIS_45130</name>
</gene>
<protein>
    <recommendedName>
        <fullName evidence="1">DUF7677 domain-containing protein</fullName>
    </recommendedName>
</protein>
<sequence>MAQLPEDVRSALRFFAFYLAEGTLVMDLLQDIDYRAVFMTYGSGLEQVFAIFANVLDVNEAGQVTNYTDAEYRAAQWIRRACDDAYQVSPPFADWELELPL</sequence>
<dbReference type="KEGG" id="ams:AMIS_45130"/>
<evidence type="ECO:0000313" key="2">
    <source>
        <dbReference type="EMBL" id="BAL89733.1"/>
    </source>
</evidence>
<feature type="domain" description="DUF7677" evidence="1">
    <location>
        <begin position="3"/>
        <end position="99"/>
    </location>
</feature>
<reference evidence="2 3" key="1">
    <citation type="submission" date="2012-02" db="EMBL/GenBank/DDBJ databases">
        <title>Complete genome sequence of Actinoplanes missouriensis 431 (= NBRC 102363).</title>
        <authorList>
            <person name="Ohnishi Y."/>
            <person name="Ishikawa J."/>
            <person name="Sekine M."/>
            <person name="Hosoyama A."/>
            <person name="Harada T."/>
            <person name="Narita H."/>
            <person name="Hata T."/>
            <person name="Konno Y."/>
            <person name="Tutikane K."/>
            <person name="Fujita N."/>
            <person name="Horinouchi S."/>
            <person name="Hayakawa M."/>
        </authorList>
    </citation>
    <scope>NUCLEOTIDE SEQUENCE [LARGE SCALE GENOMIC DNA]</scope>
    <source>
        <strain evidence="3">ATCC 14538 / DSM 43046 / CBS 188.64 / JCM 3121 / NBRC 102363 / NCIMB 12654 / NRRL B-3342 / UNCC 431</strain>
    </source>
</reference>
<evidence type="ECO:0000313" key="3">
    <source>
        <dbReference type="Proteomes" id="UP000007882"/>
    </source>
</evidence>